<dbReference type="WBParaSite" id="Csp11.Scaffold629.g9892.t1">
    <property type="protein sequence ID" value="Csp11.Scaffold629.g9892.t1"/>
    <property type="gene ID" value="Csp11.Scaffold629.g9892"/>
</dbReference>
<dbReference type="Pfam" id="PF01579">
    <property type="entry name" value="DUF19"/>
    <property type="match status" value="1"/>
</dbReference>
<evidence type="ECO:0000259" key="1">
    <source>
        <dbReference type="Pfam" id="PF01579"/>
    </source>
</evidence>
<reference evidence="3" key="1">
    <citation type="submission" date="2016-11" db="UniProtKB">
        <authorList>
            <consortium name="WormBaseParasite"/>
        </authorList>
    </citation>
    <scope>IDENTIFICATION</scope>
</reference>
<dbReference type="AlphaFoldDB" id="A0A1I7UJA8"/>
<evidence type="ECO:0000313" key="2">
    <source>
        <dbReference type="Proteomes" id="UP000095282"/>
    </source>
</evidence>
<keyword evidence="2" id="KW-1185">Reference proteome</keyword>
<dbReference type="Proteomes" id="UP000095282">
    <property type="component" value="Unplaced"/>
</dbReference>
<organism evidence="2 3">
    <name type="scientific">Caenorhabditis tropicalis</name>
    <dbReference type="NCBI Taxonomy" id="1561998"/>
    <lineage>
        <taxon>Eukaryota</taxon>
        <taxon>Metazoa</taxon>
        <taxon>Ecdysozoa</taxon>
        <taxon>Nematoda</taxon>
        <taxon>Chromadorea</taxon>
        <taxon>Rhabditida</taxon>
        <taxon>Rhabditina</taxon>
        <taxon>Rhabditomorpha</taxon>
        <taxon>Rhabditoidea</taxon>
        <taxon>Rhabditidae</taxon>
        <taxon>Peloderinae</taxon>
        <taxon>Caenorhabditis</taxon>
    </lineage>
</organism>
<feature type="domain" description="T20D4.11-like" evidence="1">
    <location>
        <begin position="4"/>
        <end position="83"/>
    </location>
</feature>
<dbReference type="PANTHER" id="PTHR21453">
    <property type="entry name" value="DUF19 DOMAIN-CONTAINING PROTEIN-RELATED-RELATED"/>
    <property type="match status" value="1"/>
</dbReference>
<sequence>MVVLNETCIDFLTCSSSMKCGADEKDLENIEKAISYCHAVAFHVSIEYDLCAEKVDRRNSTCVQEWNPFPDFEEGIEDEKKKRLVIISSEKMVVWRRRSQRFAVWPRGKSSGGITWH</sequence>
<proteinExistence type="predicted"/>
<protein>
    <submittedName>
        <fullName evidence="3">DUF19 domain-containing protein</fullName>
    </submittedName>
</protein>
<name>A0A1I7UJA8_9PELO</name>
<accession>A0A1I7UJA8</accession>
<dbReference type="InterPro" id="IPR002542">
    <property type="entry name" value="T20D4.11-like_dom"/>
</dbReference>
<evidence type="ECO:0000313" key="3">
    <source>
        <dbReference type="WBParaSite" id="Csp11.Scaffold629.g9892.t1"/>
    </source>
</evidence>
<dbReference type="PANTHER" id="PTHR21453:SF7">
    <property type="entry name" value="DUF19 DOMAIN-CONTAINING PROTEIN"/>
    <property type="match status" value="1"/>
</dbReference>